<comment type="similarity">
    <text evidence="1">Belongs to the peptidase C2 family.</text>
</comment>
<organism evidence="8 9">
    <name type="scientific">Streptomyces europaeiscabiei</name>
    <dbReference type="NCBI Taxonomy" id="146819"/>
    <lineage>
        <taxon>Bacteria</taxon>
        <taxon>Bacillati</taxon>
        <taxon>Actinomycetota</taxon>
        <taxon>Actinomycetes</taxon>
        <taxon>Kitasatosporales</taxon>
        <taxon>Streptomycetaceae</taxon>
        <taxon>Streptomyces</taxon>
    </lineage>
</organism>
<feature type="active site" evidence="5">
    <location>
        <position position="329"/>
    </location>
</feature>
<dbReference type="PANTHER" id="PTHR10183:SF379">
    <property type="entry name" value="CALPAIN-5"/>
    <property type="match status" value="1"/>
</dbReference>
<feature type="domain" description="Calpain catalytic" evidence="7">
    <location>
        <begin position="88"/>
        <end position="330"/>
    </location>
</feature>
<keyword evidence="2 5" id="KW-0645">Protease</keyword>
<dbReference type="PANTHER" id="PTHR10183">
    <property type="entry name" value="CALPAIN"/>
    <property type="match status" value="1"/>
</dbReference>
<accession>A0AAJ2UQL5</accession>
<gene>
    <name evidence="8" type="ORF">PV367_37790</name>
</gene>
<dbReference type="InterPro" id="IPR001300">
    <property type="entry name" value="Peptidase_C2_calpain_cat"/>
</dbReference>
<evidence type="ECO:0000256" key="5">
    <source>
        <dbReference type="PROSITE-ProRule" id="PRU00239"/>
    </source>
</evidence>
<dbReference type="PROSITE" id="PS50203">
    <property type="entry name" value="CALPAIN_CAT"/>
    <property type="match status" value="1"/>
</dbReference>
<feature type="region of interest" description="Disordered" evidence="6">
    <location>
        <begin position="1"/>
        <end position="44"/>
    </location>
</feature>
<dbReference type="GO" id="GO:0006508">
    <property type="term" value="P:proteolysis"/>
    <property type="evidence" value="ECO:0007669"/>
    <property type="project" value="UniProtKB-KW"/>
</dbReference>
<feature type="active site" evidence="5">
    <location>
        <position position="312"/>
    </location>
</feature>
<comment type="caution">
    <text evidence="8">The sequence shown here is derived from an EMBL/GenBank/DDBJ whole genome shotgun (WGS) entry which is preliminary data.</text>
</comment>
<keyword evidence="4 5" id="KW-0788">Thiol protease</keyword>
<keyword evidence="3 5" id="KW-0378">Hydrolase</keyword>
<feature type="compositionally biased region" description="Acidic residues" evidence="6">
    <location>
        <begin position="31"/>
        <end position="42"/>
    </location>
</feature>
<evidence type="ECO:0000256" key="1">
    <source>
        <dbReference type="ARBA" id="ARBA00007623"/>
    </source>
</evidence>
<dbReference type="SUPFAM" id="SSF54001">
    <property type="entry name" value="Cysteine proteinases"/>
    <property type="match status" value="1"/>
</dbReference>
<evidence type="ECO:0000256" key="6">
    <source>
        <dbReference type="SAM" id="MobiDB-lite"/>
    </source>
</evidence>
<evidence type="ECO:0000256" key="3">
    <source>
        <dbReference type="ARBA" id="ARBA00022801"/>
    </source>
</evidence>
<dbReference type="RefSeq" id="WP_319697846.1">
    <property type="nucleotide sequence ID" value="NZ_JARAWN010000403.1"/>
</dbReference>
<dbReference type="EMBL" id="JARAWN010000403">
    <property type="protein sequence ID" value="MDX3135420.1"/>
    <property type="molecule type" value="Genomic_DNA"/>
</dbReference>
<feature type="compositionally biased region" description="Low complexity" evidence="6">
    <location>
        <begin position="16"/>
        <end position="30"/>
    </location>
</feature>
<dbReference type="GO" id="GO:0005737">
    <property type="term" value="C:cytoplasm"/>
    <property type="evidence" value="ECO:0007669"/>
    <property type="project" value="TreeGrafter"/>
</dbReference>
<dbReference type="Pfam" id="PF00648">
    <property type="entry name" value="Peptidase_C2"/>
    <property type="match status" value="1"/>
</dbReference>
<proteinExistence type="inferred from homology"/>
<evidence type="ECO:0000313" key="8">
    <source>
        <dbReference type="EMBL" id="MDX3135420.1"/>
    </source>
</evidence>
<sequence>MPAEPAVVEQPSRTDATQAAATQAAASEAPEPFEAEEPDDAAEGGFLDWAHDVFSGVGKPADVPVPKEATIDRPDFNNVDLPGIGPLIEYGTPLDRPDGTRLPLFDGPPAREQTQQGMLDDCGVIATMGAVAGHRPELISQCIRENADGTYEVTLHQTKHSFDGDWRHFHPTGAVTHLTVTPDLPVEAKFQERPVYATSGSSNVAWPSVLEKAIAGVDQTWDESRPRSTSGYARLDRGSNPNVRAELLTQLTGDSAYTEDFPTKYDMRGRSPDRQLVDTFREKLAEGRPILVGTNAPKDNPSPLPHKLFPKHAYEVTRVDDRGLVHLRNPHNRADPDPMTVSQFKEHFKNRYTTTE</sequence>
<evidence type="ECO:0000256" key="4">
    <source>
        <dbReference type="ARBA" id="ARBA00022807"/>
    </source>
</evidence>
<evidence type="ECO:0000256" key="2">
    <source>
        <dbReference type="ARBA" id="ARBA00022670"/>
    </source>
</evidence>
<protein>
    <submittedName>
        <fullName evidence="8">C2 family cysteine protease</fullName>
    </submittedName>
</protein>
<feature type="active site" evidence="5">
    <location>
        <position position="122"/>
    </location>
</feature>
<reference evidence="8" key="1">
    <citation type="journal article" date="2023" name="Microb. Genom.">
        <title>Mesoterricola silvestris gen. nov., sp. nov., Mesoterricola sediminis sp. nov., Geothrix oryzae sp. nov., Geothrix edaphica sp. nov., Geothrix rubra sp. nov., and Geothrix limicola sp. nov., six novel members of Acidobacteriota isolated from soils.</title>
        <authorList>
            <person name="Weisberg A.J."/>
            <person name="Pearce E."/>
            <person name="Kramer C.G."/>
            <person name="Chang J.H."/>
            <person name="Clarke C.R."/>
        </authorList>
    </citation>
    <scope>NUCLEOTIDE SEQUENCE</scope>
    <source>
        <strain evidence="8">ND06-05F</strain>
    </source>
</reference>
<evidence type="ECO:0000259" key="7">
    <source>
        <dbReference type="PROSITE" id="PS50203"/>
    </source>
</evidence>
<dbReference type="InterPro" id="IPR038765">
    <property type="entry name" value="Papain-like_cys_pep_sf"/>
</dbReference>
<dbReference type="AlphaFoldDB" id="A0AAJ2UQL5"/>
<name>A0AAJ2UQL5_9ACTN</name>
<dbReference type="InterPro" id="IPR022684">
    <property type="entry name" value="Calpain_cysteine_protease"/>
</dbReference>
<evidence type="ECO:0000313" key="9">
    <source>
        <dbReference type="Proteomes" id="UP001273589"/>
    </source>
</evidence>
<dbReference type="Proteomes" id="UP001273589">
    <property type="component" value="Unassembled WGS sequence"/>
</dbReference>
<dbReference type="GO" id="GO:0004198">
    <property type="term" value="F:calcium-dependent cysteine-type endopeptidase activity"/>
    <property type="evidence" value="ECO:0007669"/>
    <property type="project" value="InterPro"/>
</dbReference>